<organism evidence="2 3">
    <name type="scientific">Hondaea fermentalgiana</name>
    <dbReference type="NCBI Taxonomy" id="2315210"/>
    <lineage>
        <taxon>Eukaryota</taxon>
        <taxon>Sar</taxon>
        <taxon>Stramenopiles</taxon>
        <taxon>Bigyra</taxon>
        <taxon>Labyrinthulomycetes</taxon>
        <taxon>Thraustochytrida</taxon>
        <taxon>Thraustochytriidae</taxon>
        <taxon>Hondaea</taxon>
    </lineage>
</organism>
<evidence type="ECO:0000256" key="1">
    <source>
        <dbReference type="SAM" id="MobiDB-lite"/>
    </source>
</evidence>
<keyword evidence="3" id="KW-1185">Reference proteome</keyword>
<dbReference type="SUPFAM" id="SSF53448">
    <property type="entry name" value="Nucleotide-diphospho-sugar transferases"/>
    <property type="match status" value="1"/>
</dbReference>
<proteinExistence type="predicted"/>
<gene>
    <name evidence="2" type="ORF">FCC1311_061372</name>
</gene>
<feature type="region of interest" description="Disordered" evidence="1">
    <location>
        <begin position="50"/>
        <end position="72"/>
    </location>
</feature>
<dbReference type="InterPro" id="IPR029044">
    <property type="entry name" value="Nucleotide-diphossugar_trans"/>
</dbReference>
<name>A0A2R5GGA6_9STRA</name>
<feature type="compositionally biased region" description="Basic and acidic residues" evidence="1">
    <location>
        <begin position="54"/>
        <end position="71"/>
    </location>
</feature>
<accession>A0A2R5GGA6</accession>
<evidence type="ECO:0000313" key="2">
    <source>
        <dbReference type="EMBL" id="GBG29917.1"/>
    </source>
</evidence>
<dbReference type="EMBL" id="BEYU01000068">
    <property type="protein sequence ID" value="GBG29917.1"/>
    <property type="molecule type" value="Genomic_DNA"/>
</dbReference>
<feature type="region of interest" description="Disordered" evidence="1">
    <location>
        <begin position="429"/>
        <end position="449"/>
    </location>
</feature>
<feature type="compositionally biased region" description="Acidic residues" evidence="1">
    <location>
        <begin position="438"/>
        <end position="449"/>
    </location>
</feature>
<comment type="caution">
    <text evidence="2">The sequence shown here is derived from an EMBL/GenBank/DDBJ whole genome shotgun (WGS) entry which is preliminary data.</text>
</comment>
<evidence type="ECO:0000313" key="3">
    <source>
        <dbReference type="Proteomes" id="UP000241890"/>
    </source>
</evidence>
<dbReference type="OrthoDB" id="414322at2759"/>
<dbReference type="Proteomes" id="UP000241890">
    <property type="component" value="Unassembled WGS sequence"/>
</dbReference>
<dbReference type="AlphaFoldDB" id="A0A2R5GGA6"/>
<dbReference type="InParanoid" id="A0A2R5GGA6"/>
<sequence>MQVTGDGAGALDGVEIDPDLLSEWRAAGAATTKARTTATTPLTTTTAATVQEESQGHEHHGKQEDDKDAHPKVRPTIGERVTMVITTSPSPVNPLTFFIEDVIGSYLQHEPEMRACPKIIVCDGVNIRANPNKGHERFRICKVSASAAAKYEEYVSALEALAADPEHDLYGAIILRMERRKGFALALKEGIKRVHTPYVFVVQHDRLARKPFFMQNMVDALDSYPFRLVNYICLGTSNTYKFPAHAVQRNRIDVRDYARRIPGTNASIVPLIFWFDTTHICRTSFYLDFGLQRQVRTITPFHSWQWKTGDFVEDKLGQLLIKRVKDRGTMPEFHRFGTFMLVFDDDGSLVYPGSRCSKYGITEYVETTWIERPKHLRARHVVVAHINQRRVQSVMKIYRDSMPAETASHDALQQSYAEERKRHELMRQAAAKLTEGSDGSDNDNDDDDE</sequence>
<reference evidence="2 3" key="1">
    <citation type="submission" date="2017-12" db="EMBL/GenBank/DDBJ databases">
        <title>Sequencing, de novo assembly and annotation of complete genome of a new Thraustochytrid species, strain FCC1311.</title>
        <authorList>
            <person name="Sedici K."/>
            <person name="Godart F."/>
            <person name="Aiese Cigliano R."/>
            <person name="Sanseverino W."/>
            <person name="Barakat M."/>
            <person name="Ortet P."/>
            <person name="Marechal E."/>
            <person name="Cagnac O."/>
            <person name="Amato A."/>
        </authorList>
    </citation>
    <scope>NUCLEOTIDE SEQUENCE [LARGE SCALE GENOMIC DNA]</scope>
</reference>
<protein>
    <submittedName>
        <fullName evidence="2">Uncharacterized protein</fullName>
    </submittedName>
</protein>